<dbReference type="GO" id="GO:0005524">
    <property type="term" value="F:ATP binding"/>
    <property type="evidence" value="ECO:0007669"/>
    <property type="project" value="UniProtKB-UniRule"/>
</dbReference>
<keyword evidence="2 10" id="KW-0436">Ligase</keyword>
<comment type="subcellular location">
    <subcellularLocation>
        <location evidence="10 11">Cytoplasm</location>
    </subcellularLocation>
</comment>
<reference evidence="14 15" key="1">
    <citation type="submission" date="2018-01" db="EMBL/GenBank/DDBJ databases">
        <authorList>
            <person name="Gaut B.S."/>
            <person name="Morton B.R."/>
            <person name="Clegg M.T."/>
            <person name="Duvall M.R."/>
        </authorList>
    </citation>
    <scope>NUCLEOTIDE SEQUENCE [LARGE SCALE GENOMIC DNA]</scope>
    <source>
        <strain evidence="14 15">HR-AV</strain>
    </source>
</reference>
<keyword evidence="3 10" id="KW-0132">Cell division</keyword>
<evidence type="ECO:0000313" key="14">
    <source>
        <dbReference type="EMBL" id="POY39081.1"/>
    </source>
</evidence>
<keyword evidence="8 10" id="KW-0131">Cell cycle</keyword>
<keyword evidence="1 10" id="KW-0963">Cytoplasm</keyword>
<evidence type="ECO:0000256" key="11">
    <source>
        <dbReference type="RuleBase" id="RU004136"/>
    </source>
</evidence>
<keyword evidence="6 10" id="KW-0133">Cell shape</keyword>
<dbReference type="InterPro" id="IPR004101">
    <property type="entry name" value="Mur_ligase_C"/>
</dbReference>
<evidence type="ECO:0000256" key="7">
    <source>
        <dbReference type="ARBA" id="ARBA00022984"/>
    </source>
</evidence>
<dbReference type="InterPro" id="IPR013221">
    <property type="entry name" value="Mur_ligase_cen"/>
</dbReference>
<dbReference type="InterPro" id="IPR036615">
    <property type="entry name" value="Mur_ligase_C_dom_sf"/>
</dbReference>
<comment type="function">
    <text evidence="10 11">Involved in cell wall formation. Catalyzes the final step in the synthesis of UDP-N-acetylmuramoyl-pentapeptide, the precursor of murein.</text>
</comment>
<dbReference type="Gene3D" id="3.40.1190.10">
    <property type="entry name" value="Mur-like, catalytic domain"/>
    <property type="match status" value="1"/>
</dbReference>
<comment type="catalytic activity">
    <reaction evidence="10 11">
        <text>D-alanyl-D-alanine + UDP-N-acetyl-alpha-D-muramoyl-L-alanyl-gamma-D-glutamyl-meso-2,6-diaminopimelate + ATP = UDP-N-acetyl-alpha-D-muramoyl-L-alanyl-gamma-D-glutamyl-meso-2,6-diaminopimeloyl-D-alanyl-D-alanine + ADP + phosphate + H(+)</text>
        <dbReference type="Rhea" id="RHEA:28374"/>
        <dbReference type="ChEBI" id="CHEBI:15378"/>
        <dbReference type="ChEBI" id="CHEBI:30616"/>
        <dbReference type="ChEBI" id="CHEBI:43474"/>
        <dbReference type="ChEBI" id="CHEBI:57822"/>
        <dbReference type="ChEBI" id="CHEBI:61386"/>
        <dbReference type="ChEBI" id="CHEBI:83905"/>
        <dbReference type="ChEBI" id="CHEBI:456216"/>
        <dbReference type="EC" id="6.3.2.10"/>
    </reaction>
</comment>
<dbReference type="InterPro" id="IPR035911">
    <property type="entry name" value="MurE/MurF_N"/>
</dbReference>
<evidence type="ECO:0000259" key="12">
    <source>
        <dbReference type="Pfam" id="PF02875"/>
    </source>
</evidence>
<dbReference type="InterPro" id="IPR036565">
    <property type="entry name" value="Mur-like_cat_sf"/>
</dbReference>
<dbReference type="OrthoDB" id="9801978at2"/>
<dbReference type="EC" id="6.3.2.10" evidence="10 11"/>
<evidence type="ECO:0000256" key="4">
    <source>
        <dbReference type="ARBA" id="ARBA00022741"/>
    </source>
</evidence>
<dbReference type="GO" id="GO:0071555">
    <property type="term" value="P:cell wall organization"/>
    <property type="evidence" value="ECO:0007669"/>
    <property type="project" value="UniProtKB-KW"/>
</dbReference>
<feature type="domain" description="Mur ligase central" evidence="13">
    <location>
        <begin position="95"/>
        <end position="280"/>
    </location>
</feature>
<dbReference type="InterPro" id="IPR051046">
    <property type="entry name" value="MurCDEF_CellWall_CoF430Synth"/>
</dbReference>
<keyword evidence="4 10" id="KW-0547">Nucleotide-binding</keyword>
<dbReference type="InterPro" id="IPR005863">
    <property type="entry name" value="UDP-N-AcMur_synth"/>
</dbReference>
<dbReference type="GO" id="GO:0008766">
    <property type="term" value="F:UDP-N-acetylmuramoylalanyl-D-glutamyl-2,6-diaminopimelate-D-alanyl-D-alanine ligase activity"/>
    <property type="evidence" value="ECO:0007669"/>
    <property type="project" value="RHEA"/>
</dbReference>
<dbReference type="GO" id="GO:0051301">
    <property type="term" value="P:cell division"/>
    <property type="evidence" value="ECO:0007669"/>
    <property type="project" value="UniProtKB-KW"/>
</dbReference>
<evidence type="ECO:0000256" key="2">
    <source>
        <dbReference type="ARBA" id="ARBA00022598"/>
    </source>
</evidence>
<dbReference type="UniPathway" id="UPA00219"/>
<comment type="similarity">
    <text evidence="10">Belongs to the MurCDEF family. MurF subfamily.</text>
</comment>
<dbReference type="Gene3D" id="3.90.190.20">
    <property type="entry name" value="Mur ligase, C-terminal domain"/>
    <property type="match status" value="1"/>
</dbReference>
<dbReference type="AlphaFoldDB" id="A0A2S5A913"/>
<comment type="caution">
    <text evidence="14">The sequence shown here is derived from an EMBL/GenBank/DDBJ whole genome shotgun (WGS) entry which is preliminary data.</text>
</comment>
<keyword evidence="5 10" id="KW-0067">ATP-binding</keyword>
<proteinExistence type="inferred from homology"/>
<protein>
    <recommendedName>
        <fullName evidence="10 11">UDP-N-acetylmuramoyl-tripeptide--D-alanyl-D-alanine ligase</fullName>
        <ecNumber evidence="10 11">6.3.2.10</ecNumber>
    </recommendedName>
    <alternativeName>
        <fullName evidence="10">D-alanyl-D-alanine-adding enzyme</fullName>
    </alternativeName>
</protein>
<dbReference type="Gene3D" id="3.40.1390.10">
    <property type="entry name" value="MurE/MurF, N-terminal domain"/>
    <property type="match status" value="1"/>
</dbReference>
<evidence type="ECO:0000259" key="13">
    <source>
        <dbReference type="Pfam" id="PF08245"/>
    </source>
</evidence>
<dbReference type="GO" id="GO:0047480">
    <property type="term" value="F:UDP-N-acetylmuramoyl-tripeptide-D-alanyl-D-alanine ligase activity"/>
    <property type="evidence" value="ECO:0007669"/>
    <property type="project" value="UniProtKB-UniRule"/>
</dbReference>
<dbReference type="GO" id="GO:0005737">
    <property type="term" value="C:cytoplasm"/>
    <property type="evidence" value="ECO:0007669"/>
    <property type="project" value="UniProtKB-SubCell"/>
</dbReference>
<dbReference type="Pfam" id="PF02875">
    <property type="entry name" value="Mur_ligase_C"/>
    <property type="match status" value="1"/>
</dbReference>
<dbReference type="PANTHER" id="PTHR43024:SF1">
    <property type="entry name" value="UDP-N-ACETYLMURAMOYL-TRIPEPTIDE--D-ALANYL-D-ALANINE LIGASE"/>
    <property type="match status" value="1"/>
</dbReference>
<dbReference type="Pfam" id="PF08245">
    <property type="entry name" value="Mur_ligase_M"/>
    <property type="match status" value="1"/>
</dbReference>
<dbReference type="NCBIfam" id="TIGR01143">
    <property type="entry name" value="murF"/>
    <property type="match status" value="1"/>
</dbReference>
<keyword evidence="9 10" id="KW-0961">Cell wall biogenesis/degradation</keyword>
<feature type="binding site" evidence="10">
    <location>
        <begin position="97"/>
        <end position="103"/>
    </location>
    <ligand>
        <name>ATP</name>
        <dbReference type="ChEBI" id="CHEBI:30616"/>
    </ligand>
</feature>
<dbReference type="SUPFAM" id="SSF63418">
    <property type="entry name" value="MurE/MurF N-terminal domain"/>
    <property type="match status" value="1"/>
</dbReference>
<dbReference type="GO" id="GO:0009252">
    <property type="term" value="P:peptidoglycan biosynthetic process"/>
    <property type="evidence" value="ECO:0007669"/>
    <property type="project" value="UniProtKB-UniRule"/>
</dbReference>
<evidence type="ECO:0000256" key="5">
    <source>
        <dbReference type="ARBA" id="ARBA00022840"/>
    </source>
</evidence>
<dbReference type="PANTHER" id="PTHR43024">
    <property type="entry name" value="UDP-N-ACETYLMURAMOYL-TRIPEPTIDE--D-ALANYL-D-ALANINE LIGASE"/>
    <property type="match status" value="1"/>
</dbReference>
<evidence type="ECO:0000256" key="1">
    <source>
        <dbReference type="ARBA" id="ARBA00022490"/>
    </source>
</evidence>
<accession>A0A2S5A913</accession>
<feature type="domain" description="Mur ligase C-terminal" evidence="12">
    <location>
        <begin position="304"/>
        <end position="420"/>
    </location>
</feature>
<gene>
    <name evidence="10" type="primary">murF</name>
    <name evidence="14" type="ORF">C3K47_00865</name>
</gene>
<keyword evidence="7 10" id="KW-0573">Peptidoglycan synthesis</keyword>
<name>A0A2S5A913_9SPHI</name>
<keyword evidence="15" id="KW-1185">Reference proteome</keyword>
<organism evidence="14 15">
    <name type="scientific">Solitalea longa</name>
    <dbReference type="NCBI Taxonomy" id="2079460"/>
    <lineage>
        <taxon>Bacteria</taxon>
        <taxon>Pseudomonadati</taxon>
        <taxon>Bacteroidota</taxon>
        <taxon>Sphingobacteriia</taxon>
        <taxon>Sphingobacteriales</taxon>
        <taxon>Sphingobacteriaceae</taxon>
        <taxon>Solitalea</taxon>
    </lineage>
</organism>
<dbReference type="SUPFAM" id="SSF53244">
    <property type="entry name" value="MurD-like peptide ligases, peptide-binding domain"/>
    <property type="match status" value="1"/>
</dbReference>
<evidence type="ECO:0000313" key="15">
    <source>
        <dbReference type="Proteomes" id="UP000236893"/>
    </source>
</evidence>
<dbReference type="RefSeq" id="WP_103787184.1">
    <property type="nucleotide sequence ID" value="NZ_PQVF01000001.1"/>
</dbReference>
<evidence type="ECO:0000256" key="3">
    <source>
        <dbReference type="ARBA" id="ARBA00022618"/>
    </source>
</evidence>
<evidence type="ECO:0000256" key="6">
    <source>
        <dbReference type="ARBA" id="ARBA00022960"/>
    </source>
</evidence>
<evidence type="ECO:0000256" key="9">
    <source>
        <dbReference type="ARBA" id="ARBA00023316"/>
    </source>
</evidence>
<dbReference type="SUPFAM" id="SSF53623">
    <property type="entry name" value="MurD-like peptide ligases, catalytic domain"/>
    <property type="match status" value="1"/>
</dbReference>
<sequence length="431" mass="47894">MTTEQLYTLYKEYPVICTDTRKITPNCIFFALKGDNFNANQFAKQALENGAAYAVIDEKQYVENDRFILVSDALQSLQQLAKYHRAQLTIPFLGITGTNGKTTTKELINAVLSQKFKTYATIGNLNNHIGVPLTILSIDASIEFAIIEMGANHQKEIELLADIANPDYGIITNVGKAHLEGFGGFEGVKKGKKELYDHLQDNGLVFINNDNPHLLEMVANVKRKVYYGTSDTNAITGRAIVTGDTVSLDWKLSDTEKWNTVYSNLVGAYNFENVLAAVCIGSYFGLTAEQIAQGVASYQPNNNRSQAVKTETNTLICDYYNANPSSMSAAIDNFAKNNSENKLVILADMFELGEYSSEEHRRIINQLADKHIGNALLIGKHFFALKDNSKFTFFESTSDAAEYLKQYPVKNTYILVKGSRGMKLESLIGLL</sequence>
<dbReference type="GO" id="GO:0008360">
    <property type="term" value="P:regulation of cell shape"/>
    <property type="evidence" value="ECO:0007669"/>
    <property type="project" value="UniProtKB-KW"/>
</dbReference>
<evidence type="ECO:0000256" key="10">
    <source>
        <dbReference type="HAMAP-Rule" id="MF_02019"/>
    </source>
</evidence>
<comment type="pathway">
    <text evidence="10 11">Cell wall biogenesis; peptidoglycan biosynthesis.</text>
</comment>
<dbReference type="EMBL" id="PQVF01000001">
    <property type="protein sequence ID" value="POY39081.1"/>
    <property type="molecule type" value="Genomic_DNA"/>
</dbReference>
<dbReference type="HAMAP" id="MF_02019">
    <property type="entry name" value="MurF"/>
    <property type="match status" value="1"/>
</dbReference>
<evidence type="ECO:0000256" key="8">
    <source>
        <dbReference type="ARBA" id="ARBA00023306"/>
    </source>
</evidence>
<dbReference type="Proteomes" id="UP000236893">
    <property type="component" value="Unassembled WGS sequence"/>
</dbReference>